<protein>
    <submittedName>
        <fullName evidence="1">Uncharacterized protein</fullName>
    </submittedName>
</protein>
<evidence type="ECO:0000313" key="1">
    <source>
        <dbReference type="EMBL" id="KAI3917608.1"/>
    </source>
</evidence>
<name>A0AAD4SQ30_9MAGN</name>
<keyword evidence="2" id="KW-1185">Reference proteome</keyword>
<comment type="caution">
    <text evidence="1">The sequence shown here is derived from an EMBL/GenBank/DDBJ whole genome shotgun (WGS) entry which is preliminary data.</text>
</comment>
<sequence>HIHSQGDDNVIIANPHMISFPVHYNDDPYDMFNEYILDIPATPHPVTTAEPGNEMVITASVNSQ</sequence>
<feature type="non-terminal residue" evidence="1">
    <location>
        <position position="64"/>
    </location>
</feature>
<reference evidence="1" key="1">
    <citation type="submission" date="2022-04" db="EMBL/GenBank/DDBJ databases">
        <title>A functionally conserved STORR gene fusion in Papaver species that diverged 16.8 million years ago.</title>
        <authorList>
            <person name="Catania T."/>
        </authorList>
    </citation>
    <scope>NUCLEOTIDE SEQUENCE</scope>
    <source>
        <strain evidence="1">S-188037</strain>
    </source>
</reference>
<evidence type="ECO:0000313" key="2">
    <source>
        <dbReference type="Proteomes" id="UP001202328"/>
    </source>
</evidence>
<feature type="non-terminal residue" evidence="1">
    <location>
        <position position="1"/>
    </location>
</feature>
<dbReference type="Proteomes" id="UP001202328">
    <property type="component" value="Unassembled WGS sequence"/>
</dbReference>
<accession>A0AAD4SQ30</accession>
<dbReference type="AlphaFoldDB" id="A0AAD4SQ30"/>
<gene>
    <name evidence="1" type="ORF">MKW98_021370</name>
</gene>
<dbReference type="EMBL" id="JAJJMB010008983">
    <property type="protein sequence ID" value="KAI3917608.1"/>
    <property type="molecule type" value="Genomic_DNA"/>
</dbReference>
<proteinExistence type="predicted"/>
<organism evidence="1 2">
    <name type="scientific">Papaver atlanticum</name>
    <dbReference type="NCBI Taxonomy" id="357466"/>
    <lineage>
        <taxon>Eukaryota</taxon>
        <taxon>Viridiplantae</taxon>
        <taxon>Streptophyta</taxon>
        <taxon>Embryophyta</taxon>
        <taxon>Tracheophyta</taxon>
        <taxon>Spermatophyta</taxon>
        <taxon>Magnoliopsida</taxon>
        <taxon>Ranunculales</taxon>
        <taxon>Papaveraceae</taxon>
        <taxon>Papaveroideae</taxon>
        <taxon>Papaver</taxon>
    </lineage>
</organism>